<evidence type="ECO:0000256" key="1">
    <source>
        <dbReference type="SAM" id="MobiDB-lite"/>
    </source>
</evidence>
<feature type="compositionally biased region" description="Basic residues" evidence="1">
    <location>
        <begin position="119"/>
        <end position="131"/>
    </location>
</feature>
<gene>
    <name evidence="2" type="ORF">PsYK624_172300</name>
</gene>
<sequence length="153" mass="17227">MANDSAKVRTQLDNTLLAVARLHQDVRSISKRLEDAQSIILGLCDAKRETDDLVCSLAQQDPAIVGMVDEVWNTWFNSNAGHINIPGVTRPRIQRTNQHLFTNAHDLLRARASLSGIRKDKKKDRKGKRRCTPPPKDTVFIDISENEADKETD</sequence>
<keyword evidence="3" id="KW-1185">Reference proteome</keyword>
<reference evidence="2 3" key="1">
    <citation type="submission" date="2021-08" db="EMBL/GenBank/DDBJ databases">
        <title>Draft Genome Sequence of Phanerochaete sordida strain YK-624.</title>
        <authorList>
            <person name="Mori T."/>
            <person name="Dohra H."/>
            <person name="Suzuki T."/>
            <person name="Kawagishi H."/>
            <person name="Hirai H."/>
        </authorList>
    </citation>
    <scope>NUCLEOTIDE SEQUENCE [LARGE SCALE GENOMIC DNA]</scope>
    <source>
        <strain evidence="2 3">YK-624</strain>
    </source>
</reference>
<comment type="caution">
    <text evidence="2">The sequence shown here is derived from an EMBL/GenBank/DDBJ whole genome shotgun (WGS) entry which is preliminary data.</text>
</comment>
<evidence type="ECO:0000313" key="2">
    <source>
        <dbReference type="EMBL" id="GJF00926.1"/>
    </source>
</evidence>
<dbReference type="Proteomes" id="UP000703269">
    <property type="component" value="Unassembled WGS sequence"/>
</dbReference>
<protein>
    <submittedName>
        <fullName evidence="2">Uncharacterized protein</fullName>
    </submittedName>
</protein>
<accession>A0A9P3GS81</accession>
<dbReference type="AlphaFoldDB" id="A0A9P3GS81"/>
<proteinExistence type="predicted"/>
<name>A0A9P3GS81_9APHY</name>
<organism evidence="2 3">
    <name type="scientific">Phanerochaete sordida</name>
    <dbReference type="NCBI Taxonomy" id="48140"/>
    <lineage>
        <taxon>Eukaryota</taxon>
        <taxon>Fungi</taxon>
        <taxon>Dikarya</taxon>
        <taxon>Basidiomycota</taxon>
        <taxon>Agaricomycotina</taxon>
        <taxon>Agaricomycetes</taxon>
        <taxon>Polyporales</taxon>
        <taxon>Phanerochaetaceae</taxon>
        <taxon>Phanerochaete</taxon>
    </lineage>
</organism>
<dbReference type="EMBL" id="BPQB01000245">
    <property type="protein sequence ID" value="GJF00926.1"/>
    <property type="molecule type" value="Genomic_DNA"/>
</dbReference>
<evidence type="ECO:0000313" key="3">
    <source>
        <dbReference type="Proteomes" id="UP000703269"/>
    </source>
</evidence>
<feature type="region of interest" description="Disordered" evidence="1">
    <location>
        <begin position="117"/>
        <end position="153"/>
    </location>
</feature>